<dbReference type="CDD" id="cd00075">
    <property type="entry name" value="HATPase"/>
    <property type="match status" value="1"/>
</dbReference>
<dbReference type="Pfam" id="PF00512">
    <property type="entry name" value="HisKA"/>
    <property type="match status" value="1"/>
</dbReference>
<dbReference type="InterPro" id="IPR036097">
    <property type="entry name" value="HisK_dim/P_sf"/>
</dbReference>
<evidence type="ECO:0000313" key="10">
    <source>
        <dbReference type="Proteomes" id="UP000095558"/>
    </source>
</evidence>
<evidence type="ECO:0000259" key="8">
    <source>
        <dbReference type="PROSITE" id="PS50109"/>
    </source>
</evidence>
<dbReference type="CDD" id="cd00082">
    <property type="entry name" value="HisKA"/>
    <property type="match status" value="1"/>
</dbReference>
<dbReference type="Gene3D" id="1.10.287.130">
    <property type="match status" value="1"/>
</dbReference>
<comment type="catalytic activity">
    <reaction evidence="1">
        <text>ATP + protein L-histidine = ADP + protein N-phospho-L-histidine.</text>
        <dbReference type="EC" id="2.7.13.3"/>
    </reaction>
</comment>
<organism evidence="9 10">
    <name type="scientific">Clostridium disporicum</name>
    <dbReference type="NCBI Taxonomy" id="84024"/>
    <lineage>
        <taxon>Bacteria</taxon>
        <taxon>Bacillati</taxon>
        <taxon>Bacillota</taxon>
        <taxon>Clostridia</taxon>
        <taxon>Eubacteriales</taxon>
        <taxon>Clostridiaceae</taxon>
        <taxon>Clostridium</taxon>
    </lineage>
</organism>
<evidence type="ECO:0000256" key="1">
    <source>
        <dbReference type="ARBA" id="ARBA00000085"/>
    </source>
</evidence>
<sequence length="349" mass="40813">MELNYNENNISISYFLPDYTKIGVITYLYKMDGVNEEWNVGSTEGYTIYTMLKPGKYTFRVKAVNSDGSFTEESTIPFIIKKPFWRSSIAYCIYISLALIITIFILYRVKFMKRLIDNQTKEINRQLEENKRLYERNIRNEKFKNDYFVNLSHELRTPLNIILSVLQLLNSLEEKGNITREKALYYIDVIKKSSNSLLSIINDIIDSSNIESGAYKISKQENIDIVYLVEETALNMSEYINNKGIELIVDPEIEELPICCDSKEIERCVVNLIGNAVKFTEKDGKIKVLIKEQDNTVSISIEDNGLGISKDDQEFIFKRFEQGGNVNLLYWESYYRNNIYYEWILSGHW</sequence>
<dbReference type="InterPro" id="IPR013783">
    <property type="entry name" value="Ig-like_fold"/>
</dbReference>
<protein>
    <recommendedName>
        <fullName evidence="2">histidine kinase</fullName>
        <ecNumber evidence="2">2.7.13.3</ecNumber>
    </recommendedName>
</protein>
<dbReference type="SUPFAM" id="SSF47384">
    <property type="entry name" value="Homodimeric domain of signal transducing histidine kinase"/>
    <property type="match status" value="1"/>
</dbReference>
<proteinExistence type="predicted"/>
<keyword evidence="7" id="KW-0812">Transmembrane</keyword>
<dbReference type="PANTHER" id="PTHR43547">
    <property type="entry name" value="TWO-COMPONENT HISTIDINE KINASE"/>
    <property type="match status" value="1"/>
</dbReference>
<accession>A0A174G2K0</accession>
<evidence type="ECO:0000256" key="4">
    <source>
        <dbReference type="ARBA" id="ARBA00022777"/>
    </source>
</evidence>
<dbReference type="InterPro" id="IPR036890">
    <property type="entry name" value="HATPase_C_sf"/>
</dbReference>
<keyword evidence="6" id="KW-0175">Coiled coil</keyword>
<keyword evidence="4 9" id="KW-0418">Kinase</keyword>
<reference evidence="9 10" key="1">
    <citation type="submission" date="2015-09" db="EMBL/GenBank/DDBJ databases">
        <authorList>
            <consortium name="Pathogen Informatics"/>
        </authorList>
    </citation>
    <scope>NUCLEOTIDE SEQUENCE [LARGE SCALE GENOMIC DNA]</scope>
    <source>
        <strain evidence="9 10">2789STDY5834855</strain>
    </source>
</reference>
<evidence type="ECO:0000256" key="5">
    <source>
        <dbReference type="ARBA" id="ARBA00023012"/>
    </source>
</evidence>
<dbReference type="SMART" id="SM00388">
    <property type="entry name" value="HisKA"/>
    <property type="match status" value="1"/>
</dbReference>
<evidence type="ECO:0000256" key="6">
    <source>
        <dbReference type="SAM" id="Coils"/>
    </source>
</evidence>
<keyword evidence="5" id="KW-0902">Two-component regulatory system</keyword>
<dbReference type="CDD" id="cd00063">
    <property type="entry name" value="FN3"/>
    <property type="match status" value="1"/>
</dbReference>
<evidence type="ECO:0000313" key="9">
    <source>
        <dbReference type="EMBL" id="CUO55080.1"/>
    </source>
</evidence>
<name>A0A174G2K0_9CLOT</name>
<dbReference type="Gene3D" id="3.30.565.10">
    <property type="entry name" value="Histidine kinase-like ATPase, C-terminal domain"/>
    <property type="match status" value="1"/>
</dbReference>
<dbReference type="PROSITE" id="PS50109">
    <property type="entry name" value="HIS_KIN"/>
    <property type="match status" value="1"/>
</dbReference>
<keyword evidence="7" id="KW-0472">Membrane</keyword>
<dbReference type="InterPro" id="IPR011123">
    <property type="entry name" value="Y_Y_Y"/>
</dbReference>
<feature type="domain" description="Histidine kinase" evidence="8">
    <location>
        <begin position="150"/>
        <end position="328"/>
    </location>
</feature>
<dbReference type="OrthoDB" id="9813394at2"/>
<dbReference type="InterPro" id="IPR003661">
    <property type="entry name" value="HisK_dim/P_dom"/>
</dbReference>
<keyword evidence="7" id="KW-1133">Transmembrane helix</keyword>
<keyword evidence="3" id="KW-0597">Phosphoprotein</keyword>
<dbReference type="AlphaFoldDB" id="A0A174G2K0"/>
<evidence type="ECO:0000256" key="7">
    <source>
        <dbReference type="SAM" id="Phobius"/>
    </source>
</evidence>
<evidence type="ECO:0000256" key="3">
    <source>
        <dbReference type="ARBA" id="ARBA00022553"/>
    </source>
</evidence>
<dbReference type="PANTHER" id="PTHR43547:SF2">
    <property type="entry name" value="HYBRID SIGNAL TRANSDUCTION HISTIDINE KINASE C"/>
    <property type="match status" value="1"/>
</dbReference>
<dbReference type="RefSeq" id="WP_055277334.1">
    <property type="nucleotide sequence ID" value="NZ_CYZV01000030.1"/>
</dbReference>
<dbReference type="Pfam" id="PF07495">
    <property type="entry name" value="Y_Y_Y"/>
    <property type="match status" value="1"/>
</dbReference>
<feature type="coiled-coil region" evidence="6">
    <location>
        <begin position="109"/>
        <end position="144"/>
    </location>
</feature>
<dbReference type="EMBL" id="CYZV01000030">
    <property type="protein sequence ID" value="CUO55080.1"/>
    <property type="molecule type" value="Genomic_DNA"/>
</dbReference>
<dbReference type="EC" id="2.7.13.3" evidence="2"/>
<dbReference type="InterPro" id="IPR003961">
    <property type="entry name" value="FN3_dom"/>
</dbReference>
<evidence type="ECO:0000256" key="2">
    <source>
        <dbReference type="ARBA" id="ARBA00012438"/>
    </source>
</evidence>
<dbReference type="Pfam" id="PF02518">
    <property type="entry name" value="HATPase_c"/>
    <property type="match status" value="1"/>
</dbReference>
<dbReference type="Gene3D" id="2.60.40.10">
    <property type="entry name" value="Immunoglobulins"/>
    <property type="match status" value="1"/>
</dbReference>
<dbReference type="Proteomes" id="UP000095558">
    <property type="component" value="Unassembled WGS sequence"/>
</dbReference>
<dbReference type="GO" id="GO:0000155">
    <property type="term" value="F:phosphorelay sensor kinase activity"/>
    <property type="evidence" value="ECO:0007669"/>
    <property type="project" value="InterPro"/>
</dbReference>
<dbReference type="InterPro" id="IPR003594">
    <property type="entry name" value="HATPase_dom"/>
</dbReference>
<dbReference type="InterPro" id="IPR005467">
    <property type="entry name" value="His_kinase_dom"/>
</dbReference>
<keyword evidence="9" id="KW-0808">Transferase</keyword>
<gene>
    <name evidence="9" type="primary">barA</name>
    <name evidence="9" type="ORF">ERS852470_02669</name>
</gene>
<dbReference type="SMART" id="SM00387">
    <property type="entry name" value="HATPase_c"/>
    <property type="match status" value="1"/>
</dbReference>
<feature type="transmembrane region" description="Helical" evidence="7">
    <location>
        <begin position="88"/>
        <end position="107"/>
    </location>
</feature>
<dbReference type="SUPFAM" id="SSF55874">
    <property type="entry name" value="ATPase domain of HSP90 chaperone/DNA topoisomerase II/histidine kinase"/>
    <property type="match status" value="1"/>
</dbReference>